<feature type="non-terminal residue" evidence="7">
    <location>
        <position position="179"/>
    </location>
</feature>
<feature type="non-terminal residue" evidence="7">
    <location>
        <position position="1"/>
    </location>
</feature>
<dbReference type="InterPro" id="IPR002100">
    <property type="entry name" value="TF_MADSbox"/>
</dbReference>
<evidence type="ECO:0000256" key="1">
    <source>
        <dbReference type="ARBA" id="ARBA00004123"/>
    </source>
</evidence>
<dbReference type="PROSITE" id="PS50066">
    <property type="entry name" value="MADS_BOX_2"/>
    <property type="match status" value="1"/>
</dbReference>
<dbReference type="GO" id="GO:0005634">
    <property type="term" value="C:nucleus"/>
    <property type="evidence" value="ECO:0007669"/>
    <property type="project" value="UniProtKB-SubCell"/>
</dbReference>
<feature type="domain" description="MADS-box" evidence="6">
    <location>
        <begin position="9"/>
        <end position="69"/>
    </location>
</feature>
<dbReference type="PANTHER" id="PTHR11945">
    <property type="entry name" value="MADS BOX PROTEIN"/>
    <property type="match status" value="1"/>
</dbReference>
<dbReference type="FunFam" id="3.40.1810.10:FF:000006">
    <property type="entry name" value="Agamous-like MADS-box protein AGL62"/>
    <property type="match status" value="1"/>
</dbReference>
<keyword evidence="5" id="KW-0539">Nucleus</keyword>
<keyword evidence="2" id="KW-0805">Transcription regulation</keyword>
<accession>S8DI54</accession>
<gene>
    <name evidence="7" type="ORF">M569_15720</name>
</gene>
<comment type="caution">
    <text evidence="7">The sequence shown here is derived from an EMBL/GenBank/DDBJ whole genome shotgun (WGS) entry which is preliminary data.</text>
</comment>
<reference evidence="7 8" key="1">
    <citation type="journal article" date="2013" name="BMC Genomics">
        <title>The miniature genome of a carnivorous plant Genlisea aurea contains a low number of genes and short non-coding sequences.</title>
        <authorList>
            <person name="Leushkin E.V."/>
            <person name="Sutormin R.A."/>
            <person name="Nabieva E.R."/>
            <person name="Penin A.A."/>
            <person name="Kondrashov A.S."/>
            <person name="Logacheva M.D."/>
        </authorList>
    </citation>
    <scope>NUCLEOTIDE SEQUENCE [LARGE SCALE GENOMIC DNA]</scope>
</reference>
<evidence type="ECO:0000256" key="2">
    <source>
        <dbReference type="ARBA" id="ARBA00023015"/>
    </source>
</evidence>
<dbReference type="OrthoDB" id="901722at2759"/>
<dbReference type="GO" id="GO:0000981">
    <property type="term" value="F:DNA-binding transcription factor activity, RNA polymerase II-specific"/>
    <property type="evidence" value="ECO:0007669"/>
    <property type="project" value="TreeGrafter"/>
</dbReference>
<keyword evidence="4" id="KW-0804">Transcription</keyword>
<sequence length="179" mass="20320">PPAQRRRSLGRRKIEMKLIEDDNARTVTFSKRRVGVFKKATELSILCGVQIAVIIFSFAGRAYSFGHPDVDSVIGKFSNRNATAPDDERESSVQGTRIHGLVVQQLKEELDEKKERLMDQKRKGREVSELLRNSPQQIISEESLRLLDMPRLKKLRGALVKLKEDILQQVQGKNKVGAD</sequence>
<dbReference type="Pfam" id="PF00319">
    <property type="entry name" value="SRF-TF"/>
    <property type="match status" value="1"/>
</dbReference>
<organism evidence="7 8">
    <name type="scientific">Genlisea aurea</name>
    <dbReference type="NCBI Taxonomy" id="192259"/>
    <lineage>
        <taxon>Eukaryota</taxon>
        <taxon>Viridiplantae</taxon>
        <taxon>Streptophyta</taxon>
        <taxon>Embryophyta</taxon>
        <taxon>Tracheophyta</taxon>
        <taxon>Spermatophyta</taxon>
        <taxon>Magnoliopsida</taxon>
        <taxon>eudicotyledons</taxon>
        <taxon>Gunneridae</taxon>
        <taxon>Pentapetalae</taxon>
        <taxon>asterids</taxon>
        <taxon>lamiids</taxon>
        <taxon>Lamiales</taxon>
        <taxon>Lentibulariaceae</taxon>
        <taxon>Genlisea</taxon>
    </lineage>
</organism>
<keyword evidence="8" id="KW-1185">Reference proteome</keyword>
<dbReference type="InterPro" id="IPR036879">
    <property type="entry name" value="TF_MADSbox_sf"/>
</dbReference>
<dbReference type="EMBL" id="AUSU01008641">
    <property type="protein sequence ID" value="EPS59092.1"/>
    <property type="molecule type" value="Genomic_DNA"/>
</dbReference>
<evidence type="ECO:0000256" key="5">
    <source>
        <dbReference type="ARBA" id="ARBA00023242"/>
    </source>
</evidence>
<protein>
    <recommendedName>
        <fullName evidence="6">MADS-box domain-containing protein</fullName>
    </recommendedName>
</protein>
<keyword evidence="3" id="KW-0238">DNA-binding</keyword>
<dbReference type="Gene3D" id="3.40.1810.10">
    <property type="entry name" value="Transcription factor, MADS-box"/>
    <property type="match status" value="1"/>
</dbReference>
<dbReference type="PRINTS" id="PR00404">
    <property type="entry name" value="MADSDOMAIN"/>
</dbReference>
<dbReference type="GO" id="GO:0000978">
    <property type="term" value="F:RNA polymerase II cis-regulatory region sequence-specific DNA binding"/>
    <property type="evidence" value="ECO:0007669"/>
    <property type="project" value="TreeGrafter"/>
</dbReference>
<dbReference type="Proteomes" id="UP000015453">
    <property type="component" value="Unassembled WGS sequence"/>
</dbReference>
<dbReference type="AlphaFoldDB" id="S8DI54"/>
<proteinExistence type="predicted"/>
<evidence type="ECO:0000313" key="8">
    <source>
        <dbReference type="Proteomes" id="UP000015453"/>
    </source>
</evidence>
<dbReference type="SUPFAM" id="SSF55455">
    <property type="entry name" value="SRF-like"/>
    <property type="match status" value="1"/>
</dbReference>
<dbReference type="GO" id="GO:0046983">
    <property type="term" value="F:protein dimerization activity"/>
    <property type="evidence" value="ECO:0007669"/>
    <property type="project" value="InterPro"/>
</dbReference>
<dbReference type="SMART" id="SM00432">
    <property type="entry name" value="MADS"/>
    <property type="match status" value="1"/>
</dbReference>
<evidence type="ECO:0000256" key="3">
    <source>
        <dbReference type="ARBA" id="ARBA00023125"/>
    </source>
</evidence>
<evidence type="ECO:0000259" key="6">
    <source>
        <dbReference type="PROSITE" id="PS50066"/>
    </source>
</evidence>
<comment type="subcellular location">
    <subcellularLocation>
        <location evidence="1">Nucleus</location>
    </subcellularLocation>
</comment>
<evidence type="ECO:0000313" key="7">
    <source>
        <dbReference type="EMBL" id="EPS59092.1"/>
    </source>
</evidence>
<evidence type="ECO:0000256" key="4">
    <source>
        <dbReference type="ARBA" id="ARBA00023163"/>
    </source>
</evidence>
<name>S8DI54_9LAMI</name>
<dbReference type="PANTHER" id="PTHR11945:SF776">
    <property type="entry name" value="AGAMOUS-LIKE 50-RELATED"/>
    <property type="match status" value="1"/>
</dbReference>